<sequence length="143" mass="16008">MRAYMREADQVMVGVPGGPRGYQVLASCGREGPRTQLALAHQLGLDRTVMTYLLDDLQKDGLVERRPDPADRRARRVELTEGGRARLCDLAERLRQAEERLLDRLDPAERETLRQLLFRLATGSDATTGELCTMADEIQSGGR</sequence>
<dbReference type="EMBL" id="JAGSOV010000069">
    <property type="protein sequence ID" value="MCO1659655.1"/>
    <property type="molecule type" value="Genomic_DNA"/>
</dbReference>
<gene>
    <name evidence="2" type="ORF">KDL28_31750</name>
</gene>
<evidence type="ECO:0000313" key="2">
    <source>
        <dbReference type="EMBL" id="MCO1659655.1"/>
    </source>
</evidence>
<dbReference type="PANTHER" id="PTHR33164:SF43">
    <property type="entry name" value="HTH-TYPE TRANSCRIPTIONAL REPRESSOR YETL"/>
    <property type="match status" value="1"/>
</dbReference>
<dbReference type="InterPro" id="IPR036390">
    <property type="entry name" value="WH_DNA-bd_sf"/>
</dbReference>
<accession>A0ABT1A9E6</accession>
<dbReference type="PROSITE" id="PS50995">
    <property type="entry name" value="HTH_MARR_2"/>
    <property type="match status" value="1"/>
</dbReference>
<dbReference type="InterPro" id="IPR039422">
    <property type="entry name" value="MarR/SlyA-like"/>
</dbReference>
<comment type="caution">
    <text evidence="2">The sequence shown here is derived from an EMBL/GenBank/DDBJ whole genome shotgun (WGS) entry which is preliminary data.</text>
</comment>
<dbReference type="SUPFAM" id="SSF46785">
    <property type="entry name" value="Winged helix' DNA-binding domain"/>
    <property type="match status" value="1"/>
</dbReference>
<feature type="domain" description="HTH marR-type" evidence="1">
    <location>
        <begin position="1"/>
        <end position="122"/>
    </location>
</feature>
<dbReference type="InterPro" id="IPR000835">
    <property type="entry name" value="HTH_MarR-typ"/>
</dbReference>
<proteinExistence type="predicted"/>
<dbReference type="Proteomes" id="UP001165283">
    <property type="component" value="Unassembled WGS sequence"/>
</dbReference>
<reference evidence="2" key="1">
    <citation type="submission" date="2021-04" db="EMBL/GenBank/DDBJ databases">
        <title>Pseudonocardia sp. nov., isolated from sandy soil of mangrove forest.</title>
        <authorList>
            <person name="Zan Z."/>
            <person name="Huang R."/>
            <person name="Liu W."/>
        </authorList>
    </citation>
    <scope>NUCLEOTIDE SEQUENCE</scope>
    <source>
        <strain evidence="2">S2-4</strain>
    </source>
</reference>
<dbReference type="Gene3D" id="1.10.10.10">
    <property type="entry name" value="Winged helix-like DNA-binding domain superfamily/Winged helix DNA-binding domain"/>
    <property type="match status" value="1"/>
</dbReference>
<dbReference type="PANTHER" id="PTHR33164">
    <property type="entry name" value="TRANSCRIPTIONAL REGULATOR, MARR FAMILY"/>
    <property type="match status" value="1"/>
</dbReference>
<dbReference type="SMART" id="SM00347">
    <property type="entry name" value="HTH_MARR"/>
    <property type="match status" value="1"/>
</dbReference>
<evidence type="ECO:0000259" key="1">
    <source>
        <dbReference type="PROSITE" id="PS50995"/>
    </source>
</evidence>
<dbReference type="InterPro" id="IPR036388">
    <property type="entry name" value="WH-like_DNA-bd_sf"/>
</dbReference>
<keyword evidence="3" id="KW-1185">Reference proteome</keyword>
<evidence type="ECO:0000313" key="3">
    <source>
        <dbReference type="Proteomes" id="UP001165283"/>
    </source>
</evidence>
<dbReference type="PRINTS" id="PR00598">
    <property type="entry name" value="HTHMARR"/>
</dbReference>
<organism evidence="2 3">
    <name type="scientific">Pseudonocardia humida</name>
    <dbReference type="NCBI Taxonomy" id="2800819"/>
    <lineage>
        <taxon>Bacteria</taxon>
        <taxon>Bacillati</taxon>
        <taxon>Actinomycetota</taxon>
        <taxon>Actinomycetes</taxon>
        <taxon>Pseudonocardiales</taxon>
        <taxon>Pseudonocardiaceae</taxon>
        <taxon>Pseudonocardia</taxon>
    </lineage>
</organism>
<name>A0ABT1A9E6_9PSEU</name>
<protein>
    <submittedName>
        <fullName evidence="2">MarR family transcriptional regulator</fullName>
    </submittedName>
</protein>
<dbReference type="Pfam" id="PF12802">
    <property type="entry name" value="MarR_2"/>
    <property type="match status" value="1"/>
</dbReference>